<dbReference type="InterPro" id="IPR050300">
    <property type="entry name" value="GDXG_lipolytic_enzyme"/>
</dbReference>
<organism evidence="4 5">
    <name type="scientific">Pseudomonas pohangensis</name>
    <dbReference type="NCBI Taxonomy" id="364197"/>
    <lineage>
        <taxon>Bacteria</taxon>
        <taxon>Pseudomonadati</taxon>
        <taxon>Pseudomonadota</taxon>
        <taxon>Gammaproteobacteria</taxon>
        <taxon>Pseudomonadales</taxon>
        <taxon>Pseudomonadaceae</taxon>
        <taxon>Pseudomonas</taxon>
    </lineage>
</organism>
<feature type="region of interest" description="Disordered" evidence="2">
    <location>
        <begin position="358"/>
        <end position="377"/>
    </location>
</feature>
<evidence type="ECO:0000259" key="3">
    <source>
        <dbReference type="Pfam" id="PF07859"/>
    </source>
</evidence>
<dbReference type="Gene3D" id="3.40.50.1820">
    <property type="entry name" value="alpha/beta hydrolase"/>
    <property type="match status" value="1"/>
</dbReference>
<dbReference type="SUPFAM" id="SSF53474">
    <property type="entry name" value="alpha/beta-Hydrolases"/>
    <property type="match status" value="1"/>
</dbReference>
<dbReference type="STRING" id="364197.SAMN05216296_1321"/>
<dbReference type="InterPro" id="IPR029058">
    <property type="entry name" value="AB_hydrolase_fold"/>
</dbReference>
<dbReference type="AlphaFoldDB" id="A0A1H2F4K2"/>
<dbReference type="Proteomes" id="UP000243232">
    <property type="component" value="Chromosome I"/>
</dbReference>
<evidence type="ECO:0000256" key="1">
    <source>
        <dbReference type="ARBA" id="ARBA00022801"/>
    </source>
</evidence>
<name>A0A1H2F4K2_9PSED</name>
<dbReference type="Pfam" id="PF07859">
    <property type="entry name" value="Abhydrolase_3"/>
    <property type="match status" value="1"/>
</dbReference>
<dbReference type="EMBL" id="LT629785">
    <property type="protein sequence ID" value="SDU02326.1"/>
    <property type="molecule type" value="Genomic_DNA"/>
</dbReference>
<feature type="domain" description="Alpha/beta hydrolase fold-3" evidence="3">
    <location>
        <begin position="123"/>
        <end position="336"/>
    </location>
</feature>
<sequence>MIGSILLTLIILLIIWFAVARYLGGADLRALDAPDQAAKARRQSFSTGDYLNAEHRQVLKRLADLDTDLKKIPFSQHLGHLRRFMDSMSDGHEFTASFTPVDAGGVKAEWVVAPGADSSRRTLYIHGGAWMMGSPRSHRVITNKFAELTGGAVLAIDYRLMPENQRKAGIEDCRAAYRWILDNGPDGPEPVSALVVAGDSAGGNMTLTTIAWARDQGLRPADAAVAMSPATDGTLSGRTLKTNLATDAMLGPLFGVVVRMPHSALLWLGLLINRMRPCNPDISPVHGYLGNLPPLLIQGSEDEMLQDDAQRYLNKALAAGSPVRLQTWRHAVHVWQMFYPELTEARQAFEEIDGFLQQSLPPAKPNPPAVTESKAAD</sequence>
<evidence type="ECO:0000313" key="4">
    <source>
        <dbReference type="EMBL" id="SDU02326.1"/>
    </source>
</evidence>
<dbReference type="RefSeq" id="WP_197673541.1">
    <property type="nucleotide sequence ID" value="NZ_LT629785.1"/>
</dbReference>
<evidence type="ECO:0000256" key="2">
    <source>
        <dbReference type="SAM" id="MobiDB-lite"/>
    </source>
</evidence>
<reference evidence="5" key="1">
    <citation type="submission" date="2016-10" db="EMBL/GenBank/DDBJ databases">
        <authorList>
            <person name="Varghese N."/>
            <person name="Submissions S."/>
        </authorList>
    </citation>
    <scope>NUCLEOTIDE SEQUENCE [LARGE SCALE GENOMIC DNA]</scope>
    <source>
        <strain evidence="5">DSM 17875</strain>
    </source>
</reference>
<accession>A0A1H2F4K2</accession>
<proteinExistence type="predicted"/>
<dbReference type="InterPro" id="IPR013094">
    <property type="entry name" value="AB_hydrolase_3"/>
</dbReference>
<keyword evidence="1" id="KW-0378">Hydrolase</keyword>
<protein>
    <submittedName>
        <fullName evidence="4">Acetyl esterase/lipase</fullName>
    </submittedName>
</protein>
<dbReference type="GO" id="GO:0016787">
    <property type="term" value="F:hydrolase activity"/>
    <property type="evidence" value="ECO:0007669"/>
    <property type="project" value="UniProtKB-KW"/>
</dbReference>
<dbReference type="PANTHER" id="PTHR48081:SF8">
    <property type="entry name" value="ALPHA_BETA HYDROLASE FOLD-3 DOMAIN-CONTAINING PROTEIN-RELATED"/>
    <property type="match status" value="1"/>
</dbReference>
<dbReference type="PANTHER" id="PTHR48081">
    <property type="entry name" value="AB HYDROLASE SUPERFAMILY PROTEIN C4A8.06C"/>
    <property type="match status" value="1"/>
</dbReference>
<keyword evidence="5" id="KW-1185">Reference proteome</keyword>
<gene>
    <name evidence="4" type="ORF">SAMN05216296_1321</name>
</gene>
<evidence type="ECO:0000313" key="5">
    <source>
        <dbReference type="Proteomes" id="UP000243232"/>
    </source>
</evidence>